<organism evidence="1 2">
    <name type="scientific">Phytophthora nicotianae P1569</name>
    <dbReference type="NCBI Taxonomy" id="1317065"/>
    <lineage>
        <taxon>Eukaryota</taxon>
        <taxon>Sar</taxon>
        <taxon>Stramenopiles</taxon>
        <taxon>Oomycota</taxon>
        <taxon>Peronosporomycetes</taxon>
        <taxon>Peronosporales</taxon>
        <taxon>Peronosporaceae</taxon>
        <taxon>Phytophthora</taxon>
    </lineage>
</organism>
<dbReference type="HOGENOM" id="CLU_3300570_0_0_1"/>
<dbReference type="EMBL" id="ANIZ01002702">
    <property type="protein sequence ID" value="ETI38963.1"/>
    <property type="molecule type" value="Genomic_DNA"/>
</dbReference>
<sequence length="40" mass="4406">MQVVGCGAAEAPHCANPIITAPVSQYQWYISTYLRNAFSF</sequence>
<name>V9EKE4_PHYNI</name>
<evidence type="ECO:0000313" key="2">
    <source>
        <dbReference type="Proteomes" id="UP000018721"/>
    </source>
</evidence>
<accession>V9EKE4</accession>
<keyword evidence="2" id="KW-1185">Reference proteome</keyword>
<dbReference type="Proteomes" id="UP000018721">
    <property type="component" value="Unassembled WGS sequence"/>
</dbReference>
<comment type="caution">
    <text evidence="1">The sequence shown here is derived from an EMBL/GenBank/DDBJ whole genome shotgun (WGS) entry which is preliminary data.</text>
</comment>
<dbReference type="AlphaFoldDB" id="V9EKE4"/>
<protein>
    <submittedName>
        <fullName evidence="1">Uncharacterized protein</fullName>
    </submittedName>
</protein>
<evidence type="ECO:0000313" key="1">
    <source>
        <dbReference type="EMBL" id="ETI38963.1"/>
    </source>
</evidence>
<reference evidence="1 2" key="1">
    <citation type="submission" date="2013-11" db="EMBL/GenBank/DDBJ databases">
        <title>The Genome Sequence of Phytophthora parasitica P1569.</title>
        <authorList>
            <consortium name="The Broad Institute Genomics Platform"/>
            <person name="Russ C."/>
            <person name="Tyler B."/>
            <person name="Panabieres F."/>
            <person name="Shan W."/>
            <person name="Tripathy S."/>
            <person name="Grunwald N."/>
            <person name="Machado M."/>
            <person name="Johnson C.S."/>
            <person name="Arredondo F."/>
            <person name="Hong C."/>
            <person name="Coffey M."/>
            <person name="Young S.K."/>
            <person name="Zeng Q."/>
            <person name="Gargeya S."/>
            <person name="Fitzgerald M."/>
            <person name="Abouelleil A."/>
            <person name="Alvarado L."/>
            <person name="Chapman S.B."/>
            <person name="Gainer-Dewar J."/>
            <person name="Goldberg J."/>
            <person name="Griggs A."/>
            <person name="Gujja S."/>
            <person name="Hansen M."/>
            <person name="Howarth C."/>
            <person name="Imamovic A."/>
            <person name="Ireland A."/>
            <person name="Larimer J."/>
            <person name="McCowan C."/>
            <person name="Murphy C."/>
            <person name="Pearson M."/>
            <person name="Poon T.W."/>
            <person name="Priest M."/>
            <person name="Roberts A."/>
            <person name="Saif S."/>
            <person name="Shea T."/>
            <person name="Sykes S."/>
            <person name="Wortman J."/>
            <person name="Nusbaum C."/>
            <person name="Birren B."/>
        </authorList>
    </citation>
    <scope>NUCLEOTIDE SEQUENCE [LARGE SCALE GENOMIC DNA]</scope>
    <source>
        <strain evidence="1 2">P1569</strain>
    </source>
</reference>
<proteinExistence type="predicted"/>
<gene>
    <name evidence="1" type="ORF">F443_15399</name>
</gene>